<dbReference type="GO" id="GO:0007165">
    <property type="term" value="P:signal transduction"/>
    <property type="evidence" value="ECO:0007669"/>
    <property type="project" value="TreeGrafter"/>
</dbReference>
<dbReference type="Gene3D" id="3.90.226.10">
    <property type="entry name" value="2-enoyl-CoA Hydratase, Chain A, domain 1"/>
    <property type="match status" value="1"/>
</dbReference>
<dbReference type="GO" id="GO:0004175">
    <property type="term" value="F:endopeptidase activity"/>
    <property type="evidence" value="ECO:0007669"/>
    <property type="project" value="TreeGrafter"/>
</dbReference>
<dbReference type="InterPro" id="IPR005151">
    <property type="entry name" value="Tail-specific_protease"/>
</dbReference>
<dbReference type="SUPFAM" id="SSF50156">
    <property type="entry name" value="PDZ domain-like"/>
    <property type="match status" value="1"/>
</dbReference>
<protein>
    <submittedName>
        <fullName evidence="2">Peptidase S41</fullName>
    </submittedName>
</protein>
<dbReference type="InterPro" id="IPR029045">
    <property type="entry name" value="ClpP/crotonase-like_dom_sf"/>
</dbReference>
<dbReference type="PATRIC" id="fig|1300341.3.peg.648"/>
<organism evidence="2 3">
    <name type="scientific">Croceitalea dokdonensis DOKDO 023</name>
    <dbReference type="NCBI Taxonomy" id="1300341"/>
    <lineage>
        <taxon>Bacteria</taxon>
        <taxon>Pseudomonadati</taxon>
        <taxon>Bacteroidota</taxon>
        <taxon>Flavobacteriia</taxon>
        <taxon>Flavobacteriales</taxon>
        <taxon>Flavobacteriaceae</taxon>
        <taxon>Croceitalea</taxon>
    </lineage>
</organism>
<dbReference type="GO" id="GO:0006508">
    <property type="term" value="P:proteolysis"/>
    <property type="evidence" value="ECO:0007669"/>
    <property type="project" value="InterPro"/>
</dbReference>
<dbReference type="SMART" id="SM00245">
    <property type="entry name" value="TSPc"/>
    <property type="match status" value="1"/>
</dbReference>
<evidence type="ECO:0000259" key="1">
    <source>
        <dbReference type="SMART" id="SM00245"/>
    </source>
</evidence>
<dbReference type="Pfam" id="PF03572">
    <property type="entry name" value="Peptidase_S41"/>
    <property type="match status" value="1"/>
</dbReference>
<dbReference type="Proteomes" id="UP000050280">
    <property type="component" value="Unassembled WGS sequence"/>
</dbReference>
<accession>A0A0P7B4Q1</accession>
<dbReference type="PANTHER" id="PTHR32060:SF30">
    <property type="entry name" value="CARBOXY-TERMINAL PROCESSING PROTEASE CTPA"/>
    <property type="match status" value="1"/>
</dbReference>
<dbReference type="EMBL" id="LDJX01000001">
    <property type="protein sequence ID" value="KPM33750.1"/>
    <property type="molecule type" value="Genomic_DNA"/>
</dbReference>
<dbReference type="Gene3D" id="3.30.750.170">
    <property type="match status" value="1"/>
</dbReference>
<dbReference type="InterPro" id="IPR036034">
    <property type="entry name" value="PDZ_sf"/>
</dbReference>
<dbReference type="SUPFAM" id="SSF52096">
    <property type="entry name" value="ClpP/crotonase"/>
    <property type="match status" value="1"/>
</dbReference>
<gene>
    <name evidence="2" type="ORF">I595_656</name>
</gene>
<feature type="domain" description="Tail specific protease" evidence="1">
    <location>
        <begin position="199"/>
        <end position="426"/>
    </location>
</feature>
<dbReference type="InterPro" id="IPR041613">
    <property type="entry name" value="Pept_S41_N"/>
</dbReference>
<proteinExistence type="predicted"/>
<evidence type="ECO:0000313" key="3">
    <source>
        <dbReference type="Proteomes" id="UP000050280"/>
    </source>
</evidence>
<dbReference type="STRING" id="1300341.I595_656"/>
<sequence length="490" mass="54768">MMKKLIFTLVALSLLISCNKDDDNVIDNPNQNLPENSPEVANFPVQNFMWRAMNLWYFWQESVPNLADDRFSTNAEYATFLASAASPAEFYTSLQFNEDRFSFANEDYTTLVNNLVGISKSNGLEFGLVRFGEGEDIFGFVRYIVAGSDASTKNIKRGDIFTRVDGQQLNLDNYRNLLFGANDTYTLGLAEIVNNTINDIETEVSLTKTEGLQENPVLLSSVLEVNGVKIAYLMYNGFNRNFNDELNEAFAGFNAEGASELIVDLRYNPGGSVNTSRLLASMIYGPNTNDLYIRQRYNDKIQEQLSAAQVEDFFANNVDGDALNSMNLSKVYVITTNSSASASELLINGLDPYIEVIQIGETTRGKNEFSITMVDDPENSFIYSESRENQINPENSWAIQPLIGRNENAAGFSDYTSGLLPDVFLEEDITNLGVLGDINEPLLARTLELITSSTGKRNFEVKMPAKLVSESKLFTPVKDNMWLDKPLSFK</sequence>
<dbReference type="GO" id="GO:0030288">
    <property type="term" value="C:outer membrane-bounded periplasmic space"/>
    <property type="evidence" value="ECO:0007669"/>
    <property type="project" value="TreeGrafter"/>
</dbReference>
<keyword evidence="3" id="KW-1185">Reference proteome</keyword>
<dbReference type="GO" id="GO:0008236">
    <property type="term" value="F:serine-type peptidase activity"/>
    <property type="evidence" value="ECO:0007669"/>
    <property type="project" value="InterPro"/>
</dbReference>
<reference evidence="2 3" key="1">
    <citation type="submission" date="2015-09" db="EMBL/GenBank/DDBJ databases">
        <title>Genome sequence of the marine flavobacterium Croceitalea dokdonensis DOKDO 023 that contains proton- and sodium-pumping rhodopsins.</title>
        <authorList>
            <person name="Kwon S.-K."/>
            <person name="Lee H.K."/>
            <person name="Kwak M.-J."/>
            <person name="Kim J.F."/>
        </authorList>
    </citation>
    <scope>NUCLEOTIDE SEQUENCE [LARGE SCALE GENOMIC DNA]</scope>
    <source>
        <strain evidence="2 3">DOKDO 023</strain>
    </source>
</reference>
<dbReference type="CDD" id="cd07561">
    <property type="entry name" value="Peptidase_S41_CPP_like"/>
    <property type="match status" value="1"/>
</dbReference>
<name>A0A0P7B4Q1_9FLAO</name>
<dbReference type="PANTHER" id="PTHR32060">
    <property type="entry name" value="TAIL-SPECIFIC PROTEASE"/>
    <property type="match status" value="1"/>
</dbReference>
<dbReference type="PROSITE" id="PS51257">
    <property type="entry name" value="PROKAR_LIPOPROTEIN"/>
    <property type="match status" value="1"/>
</dbReference>
<comment type="caution">
    <text evidence="2">The sequence shown here is derived from an EMBL/GenBank/DDBJ whole genome shotgun (WGS) entry which is preliminary data.</text>
</comment>
<dbReference type="AlphaFoldDB" id="A0A0P7B4Q1"/>
<dbReference type="Pfam" id="PF18294">
    <property type="entry name" value="Pept_S41_N"/>
    <property type="match status" value="1"/>
</dbReference>
<dbReference type="Gene3D" id="2.30.42.10">
    <property type="match status" value="1"/>
</dbReference>
<evidence type="ECO:0000313" key="2">
    <source>
        <dbReference type="EMBL" id="KPM33750.1"/>
    </source>
</evidence>